<evidence type="ECO:0000313" key="6">
    <source>
        <dbReference type="Proteomes" id="UP000182179"/>
    </source>
</evidence>
<dbReference type="Proteomes" id="UP000181661">
    <property type="component" value="Unassembled WGS sequence"/>
</dbReference>
<dbReference type="OrthoDB" id="7030462at2"/>
<dbReference type="AlphaFoldDB" id="A0A1S2V0V4"/>
<evidence type="ECO:0000256" key="2">
    <source>
        <dbReference type="SAM" id="SignalP"/>
    </source>
</evidence>
<organism evidence="3 5">
    <name type="scientific">Pseudomonas costantinii</name>
    <dbReference type="NCBI Taxonomy" id="168469"/>
    <lineage>
        <taxon>Bacteria</taxon>
        <taxon>Pseudomonadati</taxon>
        <taxon>Pseudomonadota</taxon>
        <taxon>Gammaproteobacteria</taxon>
        <taxon>Pseudomonadales</taxon>
        <taxon>Pseudomonadaceae</taxon>
        <taxon>Pseudomonas</taxon>
    </lineage>
</organism>
<gene>
    <name evidence="3" type="ORF">BFL40_14540</name>
    <name evidence="4" type="ORF">SAMN04515675_5820</name>
</gene>
<dbReference type="Proteomes" id="UP000182179">
    <property type="component" value="Unassembled WGS sequence"/>
</dbReference>
<dbReference type="EMBL" id="FNTS01000002">
    <property type="protein sequence ID" value="SEE48580.1"/>
    <property type="molecule type" value="Genomic_DNA"/>
</dbReference>
<accession>A0A1S2V0V4</accession>
<dbReference type="RefSeq" id="WP_071484658.1">
    <property type="nucleotide sequence ID" value="NZ_FNTS01000002.1"/>
</dbReference>
<evidence type="ECO:0000313" key="4">
    <source>
        <dbReference type="EMBL" id="SEE48580.1"/>
    </source>
</evidence>
<proteinExistence type="predicted"/>
<reference evidence="3 5" key="1">
    <citation type="submission" date="2016-08" db="EMBL/GenBank/DDBJ databases">
        <title>Draft genome sequence of Pseudomonas costantinii LMG 22119, type strain isolated from cultivated mushroom (Agaricus bisporus) sporophores.</title>
        <authorList>
            <person name="Tambong J.T."/>
        </authorList>
    </citation>
    <scope>NUCLEOTIDE SEQUENCE [LARGE SCALE GENOMIC DNA]</scope>
    <source>
        <strain evidence="3 5">LMG 22119</strain>
    </source>
</reference>
<evidence type="ECO:0000256" key="1">
    <source>
        <dbReference type="SAM" id="MobiDB-lite"/>
    </source>
</evidence>
<feature type="compositionally biased region" description="Low complexity" evidence="1">
    <location>
        <begin position="117"/>
        <end position="138"/>
    </location>
</feature>
<reference evidence="4 6" key="2">
    <citation type="submission" date="2016-10" db="EMBL/GenBank/DDBJ databases">
        <authorList>
            <person name="Varghese N."/>
            <person name="Submissions S."/>
        </authorList>
    </citation>
    <scope>NUCLEOTIDE SEQUENCE [LARGE SCALE GENOMIC DNA]</scope>
    <source>
        <strain evidence="4 6">BS2773</strain>
    </source>
</reference>
<keyword evidence="2" id="KW-0732">Signal</keyword>
<dbReference type="EMBL" id="MDDR01000030">
    <property type="protein sequence ID" value="OIN52035.1"/>
    <property type="molecule type" value="Genomic_DNA"/>
</dbReference>
<evidence type="ECO:0000313" key="3">
    <source>
        <dbReference type="EMBL" id="OIN52035.1"/>
    </source>
</evidence>
<feature type="chain" id="PRO_5010313545" evidence="2">
    <location>
        <begin position="25"/>
        <end position="235"/>
    </location>
</feature>
<comment type="caution">
    <text evidence="3">The sequence shown here is derived from an EMBL/GenBank/DDBJ whole genome shotgun (WGS) entry which is preliminary data.</text>
</comment>
<protein>
    <submittedName>
        <fullName evidence="3">Heme utilization protein</fullName>
    </submittedName>
</protein>
<feature type="signal peptide" evidence="2">
    <location>
        <begin position="1"/>
        <end position="24"/>
    </location>
</feature>
<feature type="region of interest" description="Disordered" evidence="1">
    <location>
        <begin position="48"/>
        <end position="73"/>
    </location>
</feature>
<name>A0A1S2V0V4_9PSED</name>
<feature type="region of interest" description="Disordered" evidence="1">
    <location>
        <begin position="114"/>
        <end position="142"/>
    </location>
</feature>
<sequence length="235" mass="22819">MKPTMALKPLAFALAALMAVAVQADPRHHHHTAPTTLAVSVADSQNNSGNVTLNDKTLNNASTTNSLNSNSGISGGNVLSGTGNAGKNDVAIGSADDAAQVFAAVGVSQNNSGNLVTNSGNTNNASETNSSNSNSGVSQATVAAGTGNAGSNSVAIAAGDGKSGGASITAIQNVSGNLTLNATASGHGWGWGSSKIVTNNASLTNSGNSNVGVSGINNLSGTGNLGANNVSITKF</sequence>
<evidence type="ECO:0000313" key="5">
    <source>
        <dbReference type="Proteomes" id="UP000181661"/>
    </source>
</evidence>
<feature type="compositionally biased region" description="Low complexity" evidence="1">
    <location>
        <begin position="57"/>
        <end position="73"/>
    </location>
</feature>
<keyword evidence="6" id="KW-1185">Reference proteome</keyword>